<dbReference type="Gene3D" id="3.90.75.20">
    <property type="match status" value="1"/>
</dbReference>
<dbReference type="InterPro" id="IPR044925">
    <property type="entry name" value="His-Me_finger_sf"/>
</dbReference>
<name>A0A6C0CNY0_9ZZZZ</name>
<organism evidence="2">
    <name type="scientific">viral metagenome</name>
    <dbReference type="NCBI Taxonomy" id="1070528"/>
    <lineage>
        <taxon>unclassified sequences</taxon>
        <taxon>metagenomes</taxon>
        <taxon>organismal metagenomes</taxon>
    </lineage>
</organism>
<feature type="domain" description="HNH nuclease" evidence="1">
    <location>
        <begin position="114"/>
        <end position="139"/>
    </location>
</feature>
<dbReference type="SUPFAM" id="SSF54060">
    <property type="entry name" value="His-Me finger endonucleases"/>
    <property type="match status" value="1"/>
</dbReference>
<dbReference type="Pfam" id="PF13392">
    <property type="entry name" value="HNH_3"/>
    <property type="match status" value="1"/>
</dbReference>
<protein>
    <recommendedName>
        <fullName evidence="1">HNH nuclease domain-containing protein</fullName>
    </recommendedName>
</protein>
<dbReference type="InterPro" id="IPR003615">
    <property type="entry name" value="HNH_nuc"/>
</dbReference>
<dbReference type="AlphaFoldDB" id="A0A6C0CNY0"/>
<dbReference type="EMBL" id="MN739454">
    <property type="protein sequence ID" value="QHT05419.1"/>
    <property type="molecule type" value="Genomic_DNA"/>
</dbReference>
<proteinExistence type="predicted"/>
<reference evidence="2" key="1">
    <citation type="journal article" date="2020" name="Nature">
        <title>Giant virus diversity and host interactions through global metagenomics.</title>
        <authorList>
            <person name="Schulz F."/>
            <person name="Roux S."/>
            <person name="Paez-Espino D."/>
            <person name="Jungbluth S."/>
            <person name="Walsh D.A."/>
            <person name="Denef V.J."/>
            <person name="McMahon K.D."/>
            <person name="Konstantinidis K.T."/>
            <person name="Eloe-Fadrosh E.A."/>
            <person name="Kyrpides N.C."/>
            <person name="Woyke T."/>
        </authorList>
    </citation>
    <scope>NUCLEOTIDE SEQUENCE</scope>
    <source>
        <strain evidence="2">GVMAG-M-3300021375-17</strain>
    </source>
</reference>
<accession>A0A6C0CNY0</accession>
<evidence type="ECO:0000313" key="2">
    <source>
        <dbReference type="EMBL" id="QHT05419.1"/>
    </source>
</evidence>
<evidence type="ECO:0000259" key="1">
    <source>
        <dbReference type="Pfam" id="PF13392"/>
    </source>
</evidence>
<sequence>MTKTLADYTILEHLGGHVKKFGRTAGSIKNPMYKVLDNEQELYIMGIEGDILCILCEESYEKILNYEKEKNDGYKLTFSKLNNYICCSTVNEGRLYIHQIIMNYYRNGKGTMTTSVDHIDRNPLNNTIANLRLANRETQQQNTIGQLPGTKRKRNNDAQNLPEGLTQEMIPKYVTYMTNIYNKEKNLSREYFRIENHPKLKSYDGCKSGKKTIFEKLEEIKKIIEQLDNDILPKSQKELSGLPQYVRYLEKDEKRWLIYEKRTRDVRQNMKLPLPQDYNLEEQLRILLDKIQEKYSS</sequence>